<feature type="region of interest" description="Disordered" evidence="1">
    <location>
        <begin position="1"/>
        <end position="26"/>
    </location>
</feature>
<gene>
    <name evidence="2" type="ORF">FHX53_001621</name>
</gene>
<evidence type="ECO:0000313" key="2">
    <source>
        <dbReference type="EMBL" id="MBA8848029.1"/>
    </source>
</evidence>
<dbReference type="AlphaFoldDB" id="A0A839E5T7"/>
<comment type="caution">
    <text evidence="2">The sequence shown here is derived from an EMBL/GenBank/DDBJ whole genome shotgun (WGS) entry which is preliminary data.</text>
</comment>
<protein>
    <submittedName>
        <fullName evidence="2">Uncharacterized protein</fullName>
    </submittedName>
</protein>
<evidence type="ECO:0000256" key="1">
    <source>
        <dbReference type="SAM" id="MobiDB-lite"/>
    </source>
</evidence>
<dbReference type="Proteomes" id="UP000585905">
    <property type="component" value="Unassembled WGS sequence"/>
</dbReference>
<proteinExistence type="predicted"/>
<dbReference type="EMBL" id="JACGWX010000003">
    <property type="protein sequence ID" value="MBA8848029.1"/>
    <property type="molecule type" value="Genomic_DNA"/>
</dbReference>
<organism evidence="2 3">
    <name type="scientific">Microcella alkalica</name>
    <dbReference type="NCBI Taxonomy" id="355930"/>
    <lineage>
        <taxon>Bacteria</taxon>
        <taxon>Bacillati</taxon>
        <taxon>Actinomycetota</taxon>
        <taxon>Actinomycetes</taxon>
        <taxon>Micrococcales</taxon>
        <taxon>Microbacteriaceae</taxon>
        <taxon>Microcella</taxon>
    </lineage>
</organism>
<reference evidence="2 3" key="1">
    <citation type="submission" date="2020-07" db="EMBL/GenBank/DDBJ databases">
        <title>Sequencing the genomes of 1000 actinobacteria strains.</title>
        <authorList>
            <person name="Klenk H.-P."/>
        </authorList>
    </citation>
    <scope>NUCLEOTIDE SEQUENCE [LARGE SCALE GENOMIC DNA]</scope>
    <source>
        <strain evidence="2 3">DSM 19663</strain>
    </source>
</reference>
<sequence>MPVSGEMSPDSRPCGGDGGSARAAAEQPCLLHRHSASPITGCGVTGEDSPELRAFYDAAFAG</sequence>
<dbReference type="RefSeq" id="WP_182490834.1">
    <property type="nucleotide sequence ID" value="NZ_BAAAOV010000001.1"/>
</dbReference>
<keyword evidence="3" id="KW-1185">Reference proteome</keyword>
<evidence type="ECO:0000313" key="3">
    <source>
        <dbReference type="Proteomes" id="UP000585905"/>
    </source>
</evidence>
<accession>A0A839E5T7</accession>
<name>A0A839E5T7_9MICO</name>